<gene>
    <name evidence="3" type="ordered locus">AMED_6182</name>
</gene>
<dbReference type="Proteomes" id="UP000000328">
    <property type="component" value="Chromosome"/>
</dbReference>
<dbReference type="AlphaFoldDB" id="A0A0H3DCH2"/>
<evidence type="ECO:0000256" key="1">
    <source>
        <dbReference type="ARBA" id="ARBA00023002"/>
    </source>
</evidence>
<evidence type="ECO:0000313" key="4">
    <source>
        <dbReference type="Proteomes" id="UP000000328"/>
    </source>
</evidence>
<proteinExistence type="predicted"/>
<dbReference type="PANTHER" id="PTHR35176:SF2">
    <property type="entry name" value="F420H(2)-DEPENDENT REDUCTASE RV1155"/>
    <property type="match status" value="1"/>
</dbReference>
<dbReference type="GO" id="GO:0016627">
    <property type="term" value="F:oxidoreductase activity, acting on the CH-CH group of donors"/>
    <property type="evidence" value="ECO:0007669"/>
    <property type="project" value="TreeGrafter"/>
</dbReference>
<dbReference type="Gene3D" id="2.30.110.10">
    <property type="entry name" value="Electron Transport, Fmn-binding Protein, Chain A"/>
    <property type="match status" value="1"/>
</dbReference>
<dbReference type="SUPFAM" id="SSF50475">
    <property type="entry name" value="FMN-binding split barrel"/>
    <property type="match status" value="1"/>
</dbReference>
<dbReference type="KEGG" id="amd:AMED_6182"/>
<name>A0A0H3DCH2_AMYMU</name>
<keyword evidence="1" id="KW-0560">Oxidoreductase</keyword>
<dbReference type="InterPro" id="IPR019920">
    <property type="entry name" value="F420-binding_dom_put"/>
</dbReference>
<protein>
    <submittedName>
        <fullName evidence="3">Pyridoxamine 5'-phosphate oxidase</fullName>
    </submittedName>
</protein>
<dbReference type="GO" id="GO:0005829">
    <property type="term" value="C:cytosol"/>
    <property type="evidence" value="ECO:0007669"/>
    <property type="project" value="TreeGrafter"/>
</dbReference>
<dbReference type="InterPro" id="IPR011576">
    <property type="entry name" value="Pyridox_Oxase_N"/>
</dbReference>
<sequence length="156" mass="17000">MTDNSYLDPWLSGRPRAAARQIATRILAGPHLSILSTTNRDGSPQASVIFVKPDGDDLLFSTIEGRRKTLNMQRDPRVSLLVHGLVADGAEFTYAAISGVVELTDDPEDAFHQVMYDLYMGGATPPPEPGAHRLVGRLRPTHIYAPPVDDAASEQH</sequence>
<accession>A0A0H3DCH2</accession>
<dbReference type="NCBIfam" id="TIGR03618">
    <property type="entry name" value="Rv1155_F420"/>
    <property type="match status" value="1"/>
</dbReference>
<reference evidence="3 4" key="1">
    <citation type="journal article" date="2010" name="Cell Res.">
        <title>Complete genome sequence of the rifamycin SV-producing Amycolatopsis mediterranei U32 revealed its genetic characteristics in phylogeny and metabolism.</title>
        <authorList>
            <person name="Zhao W."/>
            <person name="Zhong Y."/>
            <person name="Yuan H."/>
            <person name="Wang J."/>
            <person name="Zheng H."/>
            <person name="Wang Y."/>
            <person name="Cen X."/>
            <person name="Xu F."/>
            <person name="Bai J."/>
            <person name="Han X."/>
            <person name="Lu G."/>
            <person name="Zhu Y."/>
            <person name="Shao Z."/>
            <person name="Yan H."/>
            <person name="Li C."/>
            <person name="Peng N."/>
            <person name="Zhang Z."/>
            <person name="Zhang Y."/>
            <person name="Lin W."/>
            <person name="Fan Y."/>
            <person name="Qin Z."/>
            <person name="Hu Y."/>
            <person name="Zhu B."/>
            <person name="Wang S."/>
            <person name="Ding X."/>
            <person name="Zhao G.P."/>
        </authorList>
    </citation>
    <scope>NUCLEOTIDE SEQUENCE [LARGE SCALE GENOMIC DNA]</scope>
    <source>
        <strain evidence="4">U-32</strain>
    </source>
</reference>
<dbReference type="GO" id="GO:0070967">
    <property type="term" value="F:coenzyme F420 binding"/>
    <property type="evidence" value="ECO:0007669"/>
    <property type="project" value="TreeGrafter"/>
</dbReference>
<dbReference type="eggNOG" id="COG3871">
    <property type="taxonomic scope" value="Bacteria"/>
</dbReference>
<dbReference type="PANTHER" id="PTHR35176">
    <property type="entry name" value="HEME OXYGENASE HI_0854-RELATED"/>
    <property type="match status" value="1"/>
</dbReference>
<dbReference type="EMBL" id="CP002000">
    <property type="protein sequence ID" value="ADJ47917.1"/>
    <property type="molecule type" value="Genomic_DNA"/>
</dbReference>
<dbReference type="HOGENOM" id="CLU_123922_3_0_11"/>
<dbReference type="OrthoDB" id="162914at2"/>
<feature type="domain" description="Pyridoxamine 5'-phosphate oxidase N-terminal" evidence="2">
    <location>
        <begin position="26"/>
        <end position="120"/>
    </location>
</feature>
<evidence type="ECO:0000259" key="2">
    <source>
        <dbReference type="Pfam" id="PF01243"/>
    </source>
</evidence>
<organism evidence="3 4">
    <name type="scientific">Amycolatopsis mediterranei (strain U-32)</name>
    <dbReference type="NCBI Taxonomy" id="749927"/>
    <lineage>
        <taxon>Bacteria</taxon>
        <taxon>Bacillati</taxon>
        <taxon>Actinomycetota</taxon>
        <taxon>Actinomycetes</taxon>
        <taxon>Pseudonocardiales</taxon>
        <taxon>Pseudonocardiaceae</taxon>
        <taxon>Amycolatopsis</taxon>
    </lineage>
</organism>
<dbReference type="InterPro" id="IPR012349">
    <property type="entry name" value="Split_barrel_FMN-bd"/>
</dbReference>
<dbReference type="InterPro" id="IPR052019">
    <property type="entry name" value="F420H2_bilvrd_red/Heme_oxyg"/>
</dbReference>
<dbReference type="PATRIC" id="fig|749927.5.peg.6428"/>
<evidence type="ECO:0000313" key="3">
    <source>
        <dbReference type="EMBL" id="ADJ47917.1"/>
    </source>
</evidence>
<dbReference type="RefSeq" id="WP_013227968.1">
    <property type="nucleotide sequence ID" value="NC_014318.1"/>
</dbReference>
<dbReference type="Pfam" id="PF01243">
    <property type="entry name" value="PNPOx_N"/>
    <property type="match status" value="1"/>
</dbReference>
<dbReference type="GeneID" id="92873843"/>